<gene>
    <name evidence="1" type="ORF">PISMIDRAFT_655971</name>
</gene>
<evidence type="ECO:0000313" key="1">
    <source>
        <dbReference type="EMBL" id="KIK20756.1"/>
    </source>
</evidence>
<reference evidence="1 2" key="1">
    <citation type="submission" date="2014-04" db="EMBL/GenBank/DDBJ databases">
        <authorList>
            <consortium name="DOE Joint Genome Institute"/>
            <person name="Kuo A."/>
            <person name="Kohler A."/>
            <person name="Costa M.D."/>
            <person name="Nagy L.G."/>
            <person name="Floudas D."/>
            <person name="Copeland A."/>
            <person name="Barry K.W."/>
            <person name="Cichocki N."/>
            <person name="Veneault-Fourrey C."/>
            <person name="LaButti K."/>
            <person name="Lindquist E.A."/>
            <person name="Lipzen A."/>
            <person name="Lundell T."/>
            <person name="Morin E."/>
            <person name="Murat C."/>
            <person name="Sun H."/>
            <person name="Tunlid A."/>
            <person name="Henrissat B."/>
            <person name="Grigoriev I.V."/>
            <person name="Hibbett D.S."/>
            <person name="Martin F."/>
            <person name="Nordberg H.P."/>
            <person name="Cantor M.N."/>
            <person name="Hua S.X."/>
        </authorList>
    </citation>
    <scope>NUCLEOTIDE SEQUENCE [LARGE SCALE GENOMIC DNA]</scope>
    <source>
        <strain evidence="1 2">441</strain>
    </source>
</reference>
<sequence>MTTCDQVEGSKADDMEGIHNRTQWQSVIQAGPQLQRFDNTSESVWNIVYCTRQTCSRFLGCHICGDNLRLFHSYLQNQAHVAVTASNWKRKSIMHSQSSGSGEPSLRNIEGKNVYDLGGTDGLAKIQDFCILALNVTSVGRGTIHAASTKIAVPNCRRQFNLCLLALPVVPDNGVPLRRLQHWFARQ</sequence>
<organism evidence="1 2">
    <name type="scientific">Pisolithus microcarpus 441</name>
    <dbReference type="NCBI Taxonomy" id="765257"/>
    <lineage>
        <taxon>Eukaryota</taxon>
        <taxon>Fungi</taxon>
        <taxon>Dikarya</taxon>
        <taxon>Basidiomycota</taxon>
        <taxon>Agaricomycotina</taxon>
        <taxon>Agaricomycetes</taxon>
        <taxon>Agaricomycetidae</taxon>
        <taxon>Boletales</taxon>
        <taxon>Sclerodermatineae</taxon>
        <taxon>Pisolithaceae</taxon>
        <taxon>Pisolithus</taxon>
    </lineage>
</organism>
<dbReference type="Proteomes" id="UP000054018">
    <property type="component" value="Unassembled WGS sequence"/>
</dbReference>
<dbReference type="HOGENOM" id="CLU_1448262_0_0_1"/>
<reference evidence="2" key="2">
    <citation type="submission" date="2015-01" db="EMBL/GenBank/DDBJ databases">
        <title>Evolutionary Origins and Diversification of the Mycorrhizal Mutualists.</title>
        <authorList>
            <consortium name="DOE Joint Genome Institute"/>
            <consortium name="Mycorrhizal Genomics Consortium"/>
            <person name="Kohler A."/>
            <person name="Kuo A."/>
            <person name="Nagy L.G."/>
            <person name="Floudas D."/>
            <person name="Copeland A."/>
            <person name="Barry K.W."/>
            <person name="Cichocki N."/>
            <person name="Veneault-Fourrey C."/>
            <person name="LaButti K."/>
            <person name="Lindquist E.A."/>
            <person name="Lipzen A."/>
            <person name="Lundell T."/>
            <person name="Morin E."/>
            <person name="Murat C."/>
            <person name="Riley R."/>
            <person name="Ohm R."/>
            <person name="Sun H."/>
            <person name="Tunlid A."/>
            <person name="Henrissat B."/>
            <person name="Grigoriev I.V."/>
            <person name="Hibbett D.S."/>
            <person name="Martin F."/>
        </authorList>
    </citation>
    <scope>NUCLEOTIDE SEQUENCE [LARGE SCALE GENOMIC DNA]</scope>
    <source>
        <strain evidence="2">441</strain>
    </source>
</reference>
<dbReference type="AlphaFoldDB" id="A0A0C9YVD9"/>
<keyword evidence="2" id="KW-1185">Reference proteome</keyword>
<proteinExistence type="predicted"/>
<evidence type="ECO:0000313" key="2">
    <source>
        <dbReference type="Proteomes" id="UP000054018"/>
    </source>
</evidence>
<protein>
    <submittedName>
        <fullName evidence="1">Uncharacterized protein</fullName>
    </submittedName>
</protein>
<accession>A0A0C9YVD9</accession>
<dbReference type="EMBL" id="KN833759">
    <property type="protein sequence ID" value="KIK20756.1"/>
    <property type="molecule type" value="Genomic_DNA"/>
</dbReference>
<name>A0A0C9YVD9_9AGAM</name>